<evidence type="ECO:0000259" key="10">
    <source>
        <dbReference type="PROSITE" id="PS50893"/>
    </source>
</evidence>
<keyword evidence="4" id="KW-0547">Nucleotide-binding</keyword>
<dbReference type="GO" id="GO:0005524">
    <property type="term" value="F:ATP binding"/>
    <property type="evidence" value="ECO:0007669"/>
    <property type="project" value="UniProtKB-KW"/>
</dbReference>
<dbReference type="AlphaFoldDB" id="A0A836L558"/>
<dbReference type="GO" id="GO:0005778">
    <property type="term" value="C:peroxisomal membrane"/>
    <property type="evidence" value="ECO:0007669"/>
    <property type="project" value="TreeGrafter"/>
</dbReference>
<dbReference type="RefSeq" id="XP_067754995.1">
    <property type="nucleotide sequence ID" value="XM_067899789.1"/>
</dbReference>
<dbReference type="Proteomes" id="UP000674318">
    <property type="component" value="Unassembled WGS sequence"/>
</dbReference>
<dbReference type="PROSITE" id="PS50893">
    <property type="entry name" value="ABC_TRANSPORTER_2"/>
    <property type="match status" value="1"/>
</dbReference>
<protein>
    <recommendedName>
        <fullName evidence="10">ABC transporter domain-containing protein</fullName>
    </recommendedName>
</protein>
<dbReference type="GO" id="GO:0140359">
    <property type="term" value="F:ABC-type transporter activity"/>
    <property type="evidence" value="ECO:0007669"/>
    <property type="project" value="InterPro"/>
</dbReference>
<gene>
    <name evidence="11" type="ORF">JKF63_03791</name>
</gene>
<dbReference type="Pfam" id="PF06472">
    <property type="entry name" value="ABC_membrane_2"/>
    <property type="match status" value="1"/>
</dbReference>
<evidence type="ECO:0000256" key="5">
    <source>
        <dbReference type="ARBA" id="ARBA00022840"/>
    </source>
</evidence>
<dbReference type="GO" id="GO:0006635">
    <property type="term" value="P:fatty acid beta-oxidation"/>
    <property type="evidence" value="ECO:0007669"/>
    <property type="project" value="TreeGrafter"/>
</dbReference>
<dbReference type="GO" id="GO:0016887">
    <property type="term" value="F:ATP hydrolysis activity"/>
    <property type="evidence" value="ECO:0007669"/>
    <property type="project" value="InterPro"/>
</dbReference>
<feature type="region of interest" description="Disordered" evidence="8">
    <location>
        <begin position="753"/>
        <end position="845"/>
    </location>
</feature>
<dbReference type="KEGG" id="phet:94289866"/>
<proteinExistence type="inferred from homology"/>
<evidence type="ECO:0000256" key="4">
    <source>
        <dbReference type="ARBA" id="ARBA00022741"/>
    </source>
</evidence>
<dbReference type="InterPro" id="IPR003593">
    <property type="entry name" value="AAA+_ATPase"/>
</dbReference>
<dbReference type="PANTHER" id="PTHR11384:SF67">
    <property type="entry name" value="ATP-BINDING CASSETTE SUB-FAMILY D MEMBER 1"/>
    <property type="match status" value="1"/>
</dbReference>
<name>A0A836L558_9TRYP</name>
<dbReference type="Pfam" id="PF00005">
    <property type="entry name" value="ABC_tran"/>
    <property type="match status" value="1"/>
</dbReference>
<dbReference type="GO" id="GO:0007031">
    <property type="term" value="P:peroxisome organization"/>
    <property type="evidence" value="ECO:0007669"/>
    <property type="project" value="TreeGrafter"/>
</dbReference>
<sequence length="845" mass="94434">MMASSEVLSEYVMEYTASRLRDPVLVSWVGGSLAFLATVYATSSGRQLAKEMPPPSIRGIQGTIVRGQTESARRRPTASAFMLSSALLLPASPMSSSAILPSVSTSAPPTLTAAQSGQASPEVSVFRRFVQLLHVALPSHHGREARSILILFVLMLARACVSVRIVSISGRISHAAMGGNLRHVLRALLLFAVSCVPATLLNVTLDYYSEMLGLYYRENIASYLSERYLKRRVFFQLAGLHEVDRVDQRITEDVRNWARVSASLFTSVPRPLIEAVAFSFALAKQTGWKGTLLTWFYYSSFAAWVVCFAPNLDWMVVQRMEKESAVRAAHQSLRTHAEEITVTKGFPFYESLLQRLFSAVTDQSRYAAYVRGRFDLTEVLHNKYGSVLLGYIVCAMAVVHQGGVTKTPEGATATLTRVSYVFKTLATAIGRFLWSIKLMFVISGYTRRLAQFLAALDRADMLVEMQTDRTAHSPIMCRPSGAFPVSDENERLLVEYDENSFGRIVRGEHIEFIDVPLVLPTGECLCSSLSFSVKPGMNLLIIGRNGCGKSSTFRLLGELWPLRGGRIVKPEAEQLYYVPQRPYMFDGTLLEQVIYPLKKKDLTVGEAELYGYLKMVGLDYVFTKSNMSWETRLSWSDETLSLGEQQRLAMARLFFHRPRFAILDECSSLIDLDVERHMYERCGDLGITVITIAHRRTVWQYHNWILYFDGNGGYMFSPLHYETGASALVLTSVRSASDPSLVGTEVRVPITDRLCDEDRRAATPPPSPQHLSRAEKTADSPIAPMEGTTARKEQEEEEAGADRNNKRTSVSNRRSRRRRSNKAHEAFGANRTIAFVTPAETDGDV</sequence>
<dbReference type="Gene3D" id="3.40.50.300">
    <property type="entry name" value="P-loop containing nucleotide triphosphate hydrolases"/>
    <property type="match status" value="1"/>
</dbReference>
<comment type="similarity">
    <text evidence="1">Belongs to the ABC transporter superfamily. ABCD family. Peroxisomal fatty acyl CoA transporter (TC 3.A.1.203) subfamily.</text>
</comment>
<feature type="transmembrane region" description="Helical" evidence="9">
    <location>
        <begin position="187"/>
        <end position="205"/>
    </location>
</feature>
<dbReference type="GO" id="GO:0042760">
    <property type="term" value="P:very long-chain fatty acid catabolic process"/>
    <property type="evidence" value="ECO:0007669"/>
    <property type="project" value="TreeGrafter"/>
</dbReference>
<dbReference type="InterPro" id="IPR003439">
    <property type="entry name" value="ABC_transporter-like_ATP-bd"/>
</dbReference>
<accession>A0A836L558</accession>
<dbReference type="SMART" id="SM00382">
    <property type="entry name" value="AAA"/>
    <property type="match status" value="1"/>
</dbReference>
<dbReference type="InterPro" id="IPR011527">
    <property type="entry name" value="ABC1_TM_dom"/>
</dbReference>
<dbReference type="GeneID" id="94289866"/>
<dbReference type="CDD" id="cd03223">
    <property type="entry name" value="ABCD_peroxisomal_ALDP"/>
    <property type="match status" value="1"/>
</dbReference>
<evidence type="ECO:0000256" key="2">
    <source>
        <dbReference type="ARBA" id="ARBA00022448"/>
    </source>
</evidence>
<reference evidence="11 12" key="1">
    <citation type="submission" date="2021-02" db="EMBL/GenBank/DDBJ databases">
        <title>Porcisia hertigi Genome sequencing and assembly.</title>
        <authorList>
            <person name="Almutairi H."/>
            <person name="Gatherer D."/>
        </authorList>
    </citation>
    <scope>NUCLEOTIDE SEQUENCE [LARGE SCALE GENOMIC DNA]</scope>
    <source>
        <strain evidence="11 12">C119</strain>
    </source>
</reference>
<keyword evidence="3 9" id="KW-0812">Transmembrane</keyword>
<dbReference type="InterPro" id="IPR027417">
    <property type="entry name" value="P-loop_NTPase"/>
</dbReference>
<dbReference type="InterPro" id="IPR036640">
    <property type="entry name" value="ABC1_TM_sf"/>
</dbReference>
<dbReference type="PROSITE" id="PS00211">
    <property type="entry name" value="ABC_TRANSPORTER_1"/>
    <property type="match status" value="1"/>
</dbReference>
<organism evidence="11 12">
    <name type="scientific">Porcisia hertigi</name>
    <dbReference type="NCBI Taxonomy" id="2761500"/>
    <lineage>
        <taxon>Eukaryota</taxon>
        <taxon>Discoba</taxon>
        <taxon>Euglenozoa</taxon>
        <taxon>Kinetoplastea</taxon>
        <taxon>Metakinetoplastina</taxon>
        <taxon>Trypanosomatida</taxon>
        <taxon>Trypanosomatidae</taxon>
        <taxon>Leishmaniinae</taxon>
        <taxon>Porcisia</taxon>
    </lineage>
</organism>
<dbReference type="EMBL" id="JAFJZO010000031">
    <property type="protein sequence ID" value="KAG5497527.1"/>
    <property type="molecule type" value="Genomic_DNA"/>
</dbReference>
<feature type="transmembrane region" description="Helical" evidence="9">
    <location>
        <begin position="25"/>
        <end position="42"/>
    </location>
</feature>
<evidence type="ECO:0000313" key="11">
    <source>
        <dbReference type="EMBL" id="KAG5497527.1"/>
    </source>
</evidence>
<dbReference type="SUPFAM" id="SSF90123">
    <property type="entry name" value="ABC transporter transmembrane region"/>
    <property type="match status" value="1"/>
</dbReference>
<feature type="domain" description="ABC transporter" evidence="10">
    <location>
        <begin position="510"/>
        <end position="736"/>
    </location>
</feature>
<keyword evidence="5" id="KW-0067">ATP-binding</keyword>
<dbReference type="PANTHER" id="PTHR11384">
    <property type="entry name" value="ATP-BINDING CASSETTE, SUB-FAMILY D MEMBER"/>
    <property type="match status" value="1"/>
</dbReference>
<evidence type="ECO:0000313" key="12">
    <source>
        <dbReference type="Proteomes" id="UP000674318"/>
    </source>
</evidence>
<keyword evidence="12" id="KW-1185">Reference proteome</keyword>
<evidence type="ECO:0000256" key="1">
    <source>
        <dbReference type="ARBA" id="ARBA00008575"/>
    </source>
</evidence>
<dbReference type="InterPro" id="IPR017871">
    <property type="entry name" value="ABC_transporter-like_CS"/>
</dbReference>
<dbReference type="OrthoDB" id="422637at2759"/>
<evidence type="ECO:0000256" key="8">
    <source>
        <dbReference type="SAM" id="MobiDB-lite"/>
    </source>
</evidence>
<keyword evidence="7 9" id="KW-0472">Membrane</keyword>
<dbReference type="SUPFAM" id="SSF52540">
    <property type="entry name" value="P-loop containing nucleoside triphosphate hydrolases"/>
    <property type="match status" value="1"/>
</dbReference>
<keyword evidence="2" id="KW-0813">Transport</keyword>
<comment type="caution">
    <text evidence="11">The sequence shown here is derived from an EMBL/GenBank/DDBJ whole genome shotgun (WGS) entry which is preliminary data.</text>
</comment>
<evidence type="ECO:0000256" key="3">
    <source>
        <dbReference type="ARBA" id="ARBA00022692"/>
    </source>
</evidence>
<keyword evidence="6 9" id="KW-1133">Transmembrane helix</keyword>
<dbReference type="InterPro" id="IPR050835">
    <property type="entry name" value="ABC_transporter_sub-D"/>
</dbReference>
<feature type="compositionally biased region" description="Basic and acidic residues" evidence="8">
    <location>
        <begin position="789"/>
        <end position="805"/>
    </location>
</feature>
<feature type="transmembrane region" description="Helical" evidence="9">
    <location>
        <begin position="295"/>
        <end position="317"/>
    </location>
</feature>
<feature type="transmembrane region" description="Helical" evidence="9">
    <location>
        <begin position="147"/>
        <end position="166"/>
    </location>
</feature>
<dbReference type="GO" id="GO:0005324">
    <property type="term" value="F:long-chain fatty acid transmembrane transporter activity"/>
    <property type="evidence" value="ECO:0007669"/>
    <property type="project" value="TreeGrafter"/>
</dbReference>
<evidence type="ECO:0000256" key="7">
    <source>
        <dbReference type="ARBA" id="ARBA00023136"/>
    </source>
</evidence>
<evidence type="ECO:0000256" key="6">
    <source>
        <dbReference type="ARBA" id="ARBA00022989"/>
    </source>
</evidence>
<dbReference type="GO" id="GO:0015910">
    <property type="term" value="P:long-chain fatty acid import into peroxisome"/>
    <property type="evidence" value="ECO:0007669"/>
    <property type="project" value="TreeGrafter"/>
</dbReference>
<evidence type="ECO:0000256" key="9">
    <source>
        <dbReference type="SAM" id="Phobius"/>
    </source>
</evidence>